<sequence length="236" mass="26298">MAQSTDQLKAITPQAAELIKSLSSPVNMVTGTPEISFPIFDIQQGDIKIPIAISYRASGIKVGETSGAIGLGWSLLAEPLLNRIIYGVADEALAGYKNYDPDFYTFNDIIMGSYLKQGRDGQPDEFYYSLLGASGSFMLKRPQFENDLKFLMFPKKKLQITPNSNFDTFQITDDNGIVYKFDQLETSQSSGSSALSRTGWKPSTLFKTEYGPAPWFGEMEYTGRMVKADKLQENRE</sequence>
<keyword evidence="2" id="KW-1185">Reference proteome</keyword>
<name>A0ABV2THH5_9BACT</name>
<comment type="caution">
    <text evidence="1">The sequence shown here is derived from an EMBL/GenBank/DDBJ whole genome shotgun (WGS) entry which is preliminary data.</text>
</comment>
<gene>
    <name evidence="1" type="ORF">ABR189_29575</name>
</gene>
<dbReference type="RefSeq" id="WP_354664142.1">
    <property type="nucleotide sequence ID" value="NZ_JBEXAC010000004.1"/>
</dbReference>
<dbReference type="EMBL" id="JBEXAC010000004">
    <property type="protein sequence ID" value="MET7001569.1"/>
    <property type="molecule type" value="Genomic_DNA"/>
</dbReference>
<reference evidence="1 2" key="1">
    <citation type="submission" date="2024-06" db="EMBL/GenBank/DDBJ databases">
        <title>Chitinophaga defluvii sp. nov., isolated from municipal sewage.</title>
        <authorList>
            <person name="Zhang L."/>
        </authorList>
    </citation>
    <scope>NUCLEOTIDE SEQUENCE [LARGE SCALE GENOMIC DNA]</scope>
    <source>
        <strain evidence="1 2">H8</strain>
    </source>
</reference>
<proteinExistence type="predicted"/>
<organism evidence="1 2">
    <name type="scientific">Chitinophaga defluvii</name>
    <dbReference type="NCBI Taxonomy" id="3163343"/>
    <lineage>
        <taxon>Bacteria</taxon>
        <taxon>Pseudomonadati</taxon>
        <taxon>Bacteroidota</taxon>
        <taxon>Chitinophagia</taxon>
        <taxon>Chitinophagales</taxon>
        <taxon>Chitinophagaceae</taxon>
        <taxon>Chitinophaga</taxon>
    </lineage>
</organism>
<dbReference type="Proteomes" id="UP001549749">
    <property type="component" value="Unassembled WGS sequence"/>
</dbReference>
<evidence type="ECO:0000313" key="1">
    <source>
        <dbReference type="EMBL" id="MET7001569.1"/>
    </source>
</evidence>
<protein>
    <submittedName>
        <fullName evidence="1">Uncharacterized protein</fullName>
    </submittedName>
</protein>
<evidence type="ECO:0000313" key="2">
    <source>
        <dbReference type="Proteomes" id="UP001549749"/>
    </source>
</evidence>
<accession>A0ABV2THH5</accession>